<dbReference type="EMBL" id="JAKMXF010000239">
    <property type="protein sequence ID" value="KAI6654004.1"/>
    <property type="molecule type" value="Genomic_DNA"/>
</dbReference>
<gene>
    <name evidence="1" type="ORF">LOD99_11468</name>
</gene>
<dbReference type="AlphaFoldDB" id="A0AAV7K0A6"/>
<evidence type="ECO:0000313" key="2">
    <source>
        <dbReference type="Proteomes" id="UP001165289"/>
    </source>
</evidence>
<keyword evidence="2" id="KW-1185">Reference proteome</keyword>
<protein>
    <submittedName>
        <fullName evidence="1">Uncharacterized protein</fullName>
    </submittedName>
</protein>
<dbReference type="PANTHER" id="PTHR22605:SF16">
    <property type="entry name" value="E3 UBIQUITIN-PROTEIN LIGASE RNF213"/>
    <property type="match status" value="1"/>
</dbReference>
<name>A0AAV7K0A6_9METZ</name>
<dbReference type="GO" id="GO:0004842">
    <property type="term" value="F:ubiquitin-protein transferase activity"/>
    <property type="evidence" value="ECO:0007669"/>
    <property type="project" value="InterPro"/>
</dbReference>
<dbReference type="Proteomes" id="UP001165289">
    <property type="component" value="Unassembled WGS sequence"/>
</dbReference>
<organism evidence="1 2">
    <name type="scientific">Oopsacas minuta</name>
    <dbReference type="NCBI Taxonomy" id="111878"/>
    <lineage>
        <taxon>Eukaryota</taxon>
        <taxon>Metazoa</taxon>
        <taxon>Porifera</taxon>
        <taxon>Hexactinellida</taxon>
        <taxon>Hexasterophora</taxon>
        <taxon>Lyssacinosida</taxon>
        <taxon>Leucopsacidae</taxon>
        <taxon>Oopsacas</taxon>
    </lineage>
</organism>
<dbReference type="InterPro" id="IPR031248">
    <property type="entry name" value="RNF213"/>
</dbReference>
<feature type="non-terminal residue" evidence="1">
    <location>
        <position position="272"/>
    </location>
</feature>
<dbReference type="GO" id="GO:0016887">
    <property type="term" value="F:ATP hydrolysis activity"/>
    <property type="evidence" value="ECO:0007669"/>
    <property type="project" value="InterPro"/>
</dbReference>
<accession>A0AAV7K0A6</accession>
<sequence>MKNATDVYYDKKISEMDDKVGDAAKNLEKLSSFNLDVIQAVIENIAFIRWVKENMIDLNEVKAFVDISLTACGGNPMETDRITCFSSVCTNFSPLIFGINENTSYETFITRCKQVIETVGKNEELTELLGQVGKNVTFWDETKRSHGAIEETTLLELDNLMKSGVFIMKVGGSFNLCDIVRLRVERENENEKFYSLEQLKEFRSKLMLVVSKNEQSENRACLGSYEKSQLFTLKFDKIIEIAKIITQLAESDYQGYLKYLINLTEAESRLEE</sequence>
<comment type="caution">
    <text evidence="1">The sequence shown here is derived from an EMBL/GenBank/DDBJ whole genome shotgun (WGS) entry which is preliminary data.</text>
</comment>
<dbReference type="PANTHER" id="PTHR22605">
    <property type="entry name" value="RZ-TYPE DOMAIN-CONTAINING PROTEIN"/>
    <property type="match status" value="1"/>
</dbReference>
<proteinExistence type="predicted"/>
<evidence type="ECO:0000313" key="1">
    <source>
        <dbReference type="EMBL" id="KAI6654004.1"/>
    </source>
</evidence>
<reference evidence="1 2" key="1">
    <citation type="journal article" date="2023" name="BMC Biol.">
        <title>The compact genome of the sponge Oopsacas minuta (Hexactinellida) is lacking key metazoan core genes.</title>
        <authorList>
            <person name="Santini S."/>
            <person name="Schenkelaars Q."/>
            <person name="Jourda C."/>
            <person name="Duchesne M."/>
            <person name="Belahbib H."/>
            <person name="Rocher C."/>
            <person name="Selva M."/>
            <person name="Riesgo A."/>
            <person name="Vervoort M."/>
            <person name="Leys S.P."/>
            <person name="Kodjabachian L."/>
            <person name="Le Bivic A."/>
            <person name="Borchiellini C."/>
            <person name="Claverie J.M."/>
            <person name="Renard E."/>
        </authorList>
    </citation>
    <scope>NUCLEOTIDE SEQUENCE [LARGE SCALE GENOMIC DNA]</scope>
    <source>
        <strain evidence="1">SPO-2</strain>
    </source>
</reference>